<evidence type="ECO:0000313" key="2">
    <source>
        <dbReference type="Proteomes" id="UP001439984"/>
    </source>
</evidence>
<dbReference type="RefSeq" id="WP_227624561.1">
    <property type="nucleotide sequence ID" value="NZ_JBBNIB010000143.1"/>
</dbReference>
<accession>A0ABV1IPF1</accession>
<reference evidence="1 2" key="1">
    <citation type="submission" date="2024-04" db="EMBL/GenBank/DDBJ databases">
        <title>Human intestinal bacterial collection.</title>
        <authorList>
            <person name="Pauvert C."/>
            <person name="Hitch T.C.A."/>
            <person name="Clavel T."/>
        </authorList>
    </citation>
    <scope>NUCLEOTIDE SEQUENCE [LARGE SCALE GENOMIC DNA]</scope>
    <source>
        <strain evidence="1 2">CLA-AA-H236</strain>
    </source>
</reference>
<dbReference type="InterPro" id="IPR015278">
    <property type="entry name" value="BglII-like"/>
</dbReference>
<dbReference type="SUPFAM" id="SSF52980">
    <property type="entry name" value="Restriction endonuclease-like"/>
    <property type="match status" value="1"/>
</dbReference>
<keyword evidence="2" id="KW-1185">Reference proteome</keyword>
<evidence type="ECO:0008006" key="3">
    <source>
        <dbReference type="Google" id="ProtNLM"/>
    </source>
</evidence>
<evidence type="ECO:0000313" key="1">
    <source>
        <dbReference type="EMBL" id="MEQ2688721.1"/>
    </source>
</evidence>
<dbReference type="Gene3D" id="3.40.91.20">
    <property type="match status" value="1"/>
</dbReference>
<dbReference type="InterPro" id="IPR011338">
    <property type="entry name" value="BamHI/BglII/BstY"/>
</dbReference>
<comment type="caution">
    <text evidence="1">The sequence shown here is derived from an EMBL/GenBank/DDBJ whole genome shotgun (WGS) entry which is preliminary data.</text>
</comment>
<proteinExistence type="predicted"/>
<dbReference type="Proteomes" id="UP001439984">
    <property type="component" value="Unassembled WGS sequence"/>
</dbReference>
<dbReference type="EMBL" id="JBBNIB010000143">
    <property type="protein sequence ID" value="MEQ2688721.1"/>
    <property type="molecule type" value="Genomic_DNA"/>
</dbReference>
<organism evidence="1 2">
    <name type="scientific">Faecalibacterium longum</name>
    <dbReference type="NCBI Taxonomy" id="1851428"/>
    <lineage>
        <taxon>Bacteria</taxon>
        <taxon>Bacillati</taxon>
        <taxon>Bacillota</taxon>
        <taxon>Clostridia</taxon>
        <taxon>Eubacteriales</taxon>
        <taxon>Oscillospiraceae</taxon>
        <taxon>Faecalibacterium</taxon>
    </lineage>
</organism>
<dbReference type="Pfam" id="PF09195">
    <property type="entry name" value="Endonuc-BglII"/>
    <property type="match status" value="1"/>
</dbReference>
<name>A0ABV1IPF1_9FIRM</name>
<dbReference type="InterPro" id="IPR011335">
    <property type="entry name" value="Restrct_endonuc-II-like"/>
</dbReference>
<sequence length="248" mass="28928">MKYKLEIKSEQYYNNGNLMLRFLEDGKQEALEEKIREWLRCDCELTAKSRKNKQSGINANELNKALRNNLCIPGVRKETHVVYNGFSHKGIEGFDFSFYDEKYNIAQIRNYFVGERGCYNGEERLKNAYKDLNMPAKEWKKELSKITVPYGTTYRTEKKRLTVVGEIQFGNWALLEHDIQRLINATEQGISIDYYIYITATGNLAEKLSDGIVNYEKTSEFLEKNGKLLKVPMWLIGLDINQKEDETS</sequence>
<protein>
    <recommendedName>
        <fullName evidence="3">Restriction endonuclease</fullName>
    </recommendedName>
</protein>
<gene>
    <name evidence="1" type="ORF">AAAU72_11150</name>
</gene>